<sequence>MNSKTRSCNDEVKDGMAVDLDTMVGSITNELKIDKDSHSHSKRHPSSQHDTPRVPHSAGDKPLFPWKVVDDFRGGQDIGSNIFLSVNDKRRDPSEADAVLSVYDMGLGIAPQAADDPQKHDRSQSEATDPVSCEAYPKTDSFHSADDTCIGNIVRDKMEKSLCWSKMDRKEYLPRDAFDEIFTIPTVKSLIKAIYHRATDDELSCKINQVIGDTEKSRRMIVAILVFMKQTSHIDDFIREGIFDHHMPLRHTRESMRNFRTRAEADEVEDINETLFKGWERVHVDLFYIYQQMIVVPIFDMDDGPIRIHILDHDKPKHPQCFAVKEIHAADHESYSKELRALLHSCNRVQKEKHLIKLMFSFQHGERLYLVFEWADGNLQEFWAKKKVQSSAVSARWMLQQCRGIANAVKRIHGLTTWQKEERRSTASSTEEEESLIKDWGRHGDIKPSNILWFSKYGEDHDHLVVADLGLTRYHSRLTRSRVLRVDGFTGTYRAPEVDLGDLISPKYDIWSLGCVFLEFCVWYLFGPRVATEFERERRPNRSKEAMEPGEFDNSYFVTKLSAGRKKAVLHPAIDTVSITSPQNNHIPKYIIANFRVINSGFLR</sequence>
<dbReference type="AlphaFoldDB" id="E3QHJ7"/>
<dbReference type="HOGENOM" id="CLU_017513_2_0_1"/>
<dbReference type="STRING" id="645133.E3QHJ7"/>
<proteinExistence type="predicted"/>
<organism evidence="4">
    <name type="scientific">Colletotrichum graminicola (strain M1.001 / M2 / FGSC 10212)</name>
    <name type="common">Maize anthracnose fungus</name>
    <name type="synonym">Glomerella graminicola</name>
    <dbReference type="NCBI Taxonomy" id="645133"/>
    <lineage>
        <taxon>Eukaryota</taxon>
        <taxon>Fungi</taxon>
        <taxon>Dikarya</taxon>
        <taxon>Ascomycota</taxon>
        <taxon>Pezizomycotina</taxon>
        <taxon>Sordariomycetes</taxon>
        <taxon>Hypocreomycetidae</taxon>
        <taxon>Glomerellales</taxon>
        <taxon>Glomerellaceae</taxon>
        <taxon>Colletotrichum</taxon>
        <taxon>Colletotrichum graminicola species complex</taxon>
    </lineage>
</organism>
<evidence type="ECO:0000256" key="1">
    <source>
        <dbReference type="SAM" id="MobiDB-lite"/>
    </source>
</evidence>
<dbReference type="RefSeq" id="XP_008094188.1">
    <property type="nucleotide sequence ID" value="XM_008095997.1"/>
</dbReference>
<dbReference type="Gene3D" id="1.10.510.10">
    <property type="entry name" value="Transferase(Phosphotransferase) domain 1"/>
    <property type="match status" value="1"/>
</dbReference>
<dbReference type="SMART" id="SM00220">
    <property type="entry name" value="S_TKc"/>
    <property type="match status" value="1"/>
</dbReference>
<dbReference type="GO" id="GO:0005524">
    <property type="term" value="F:ATP binding"/>
    <property type="evidence" value="ECO:0007669"/>
    <property type="project" value="InterPro"/>
</dbReference>
<reference evidence="4" key="1">
    <citation type="journal article" date="2012" name="Nat. Genet.">
        <title>Lifestyle transitions in plant pathogenic Colletotrichum fungi deciphered by genome and transcriptome analyses.</title>
        <authorList>
            <person name="O'Connell R.J."/>
            <person name="Thon M.R."/>
            <person name="Hacquard S."/>
            <person name="Amyotte S.G."/>
            <person name="Kleemann J."/>
            <person name="Torres M.F."/>
            <person name="Damm U."/>
            <person name="Buiate E.A."/>
            <person name="Epstein L."/>
            <person name="Alkan N."/>
            <person name="Altmueller J."/>
            <person name="Alvarado-Balderrama L."/>
            <person name="Bauser C.A."/>
            <person name="Becker C."/>
            <person name="Birren B.W."/>
            <person name="Chen Z."/>
            <person name="Choi J."/>
            <person name="Crouch J.A."/>
            <person name="Duvick J.P."/>
            <person name="Farman M.A."/>
            <person name="Gan P."/>
            <person name="Heiman D."/>
            <person name="Henrissat B."/>
            <person name="Howard R.J."/>
            <person name="Kabbage M."/>
            <person name="Koch C."/>
            <person name="Kracher B."/>
            <person name="Kubo Y."/>
            <person name="Law A.D."/>
            <person name="Lebrun M.-H."/>
            <person name="Lee Y.-H."/>
            <person name="Miyara I."/>
            <person name="Moore N."/>
            <person name="Neumann U."/>
            <person name="Nordstroem K."/>
            <person name="Panaccione D.G."/>
            <person name="Panstruga R."/>
            <person name="Place M."/>
            <person name="Proctor R.H."/>
            <person name="Prusky D."/>
            <person name="Rech G."/>
            <person name="Reinhardt R."/>
            <person name="Rollins J.A."/>
            <person name="Rounsley S."/>
            <person name="Schardl C.L."/>
            <person name="Schwartz D.C."/>
            <person name="Shenoy N."/>
            <person name="Shirasu K."/>
            <person name="Sikhakolli U.R."/>
            <person name="Stueber K."/>
            <person name="Sukno S.A."/>
            <person name="Sweigard J.A."/>
            <person name="Takano Y."/>
            <person name="Takahara H."/>
            <person name="Trail F."/>
            <person name="van der Does H.C."/>
            <person name="Voll L.M."/>
            <person name="Will I."/>
            <person name="Young S."/>
            <person name="Zeng Q."/>
            <person name="Zhang J."/>
            <person name="Zhou S."/>
            <person name="Dickman M.B."/>
            <person name="Schulze-Lefert P."/>
            <person name="Ver Loren van Themaat E."/>
            <person name="Ma L.-J."/>
            <person name="Vaillancourt L.J."/>
        </authorList>
    </citation>
    <scope>NUCLEOTIDE SEQUENCE [LARGE SCALE GENOMIC DNA]</scope>
    <source>
        <strain evidence="4">M1.001 / M2 / FGSC 10212</strain>
    </source>
</reference>
<dbReference type="PROSITE" id="PS50011">
    <property type="entry name" value="PROTEIN_KINASE_DOM"/>
    <property type="match status" value="1"/>
</dbReference>
<dbReference type="eggNOG" id="KOG0667">
    <property type="taxonomic scope" value="Eukaryota"/>
</dbReference>
<feature type="region of interest" description="Disordered" evidence="1">
    <location>
        <begin position="110"/>
        <end position="132"/>
    </location>
</feature>
<keyword evidence="3" id="KW-0808">Transferase</keyword>
<dbReference type="EMBL" id="GG697348">
    <property type="protein sequence ID" value="EFQ30168.1"/>
    <property type="molecule type" value="Genomic_DNA"/>
</dbReference>
<dbReference type="Pfam" id="PF00069">
    <property type="entry name" value="Pkinase"/>
    <property type="match status" value="1"/>
</dbReference>
<dbReference type="VEuPathDB" id="FungiDB:GLRG_05312"/>
<gene>
    <name evidence="3" type="ORF">GLRG_05312</name>
</gene>
<dbReference type="Proteomes" id="UP000008782">
    <property type="component" value="Unassembled WGS sequence"/>
</dbReference>
<evidence type="ECO:0000259" key="2">
    <source>
        <dbReference type="PROSITE" id="PS50011"/>
    </source>
</evidence>
<dbReference type="InterPro" id="IPR011009">
    <property type="entry name" value="Kinase-like_dom_sf"/>
</dbReference>
<feature type="region of interest" description="Disordered" evidence="1">
    <location>
        <begin position="29"/>
        <end position="62"/>
    </location>
</feature>
<dbReference type="SUPFAM" id="SSF56112">
    <property type="entry name" value="Protein kinase-like (PK-like)"/>
    <property type="match status" value="1"/>
</dbReference>
<evidence type="ECO:0000313" key="4">
    <source>
        <dbReference type="Proteomes" id="UP000008782"/>
    </source>
</evidence>
<dbReference type="GO" id="GO:0004674">
    <property type="term" value="F:protein serine/threonine kinase activity"/>
    <property type="evidence" value="ECO:0007669"/>
    <property type="project" value="TreeGrafter"/>
</dbReference>
<dbReference type="GeneID" id="24410677"/>
<name>E3QHJ7_COLGM</name>
<dbReference type="InterPro" id="IPR000719">
    <property type="entry name" value="Prot_kinase_dom"/>
</dbReference>
<protein>
    <submittedName>
        <fullName evidence="3">Protein kinase domain-containing protein</fullName>
    </submittedName>
</protein>
<keyword evidence="4" id="KW-1185">Reference proteome</keyword>
<accession>E3QHJ7</accession>
<dbReference type="OrthoDB" id="1046782at2759"/>
<dbReference type="PANTHER" id="PTHR24359">
    <property type="entry name" value="SERINE/THREONINE-PROTEIN KINASE SBK1"/>
    <property type="match status" value="1"/>
</dbReference>
<dbReference type="CDD" id="cd00180">
    <property type="entry name" value="PKc"/>
    <property type="match status" value="1"/>
</dbReference>
<dbReference type="PANTHER" id="PTHR24359:SF37">
    <property type="entry name" value="PROTEIN KINASE DOMAIN-CONTAINING PROTEIN"/>
    <property type="match status" value="1"/>
</dbReference>
<keyword evidence="3" id="KW-0418">Kinase</keyword>
<feature type="domain" description="Protein kinase" evidence="2">
    <location>
        <begin position="232"/>
        <end position="604"/>
    </location>
</feature>
<evidence type="ECO:0000313" key="3">
    <source>
        <dbReference type="EMBL" id="EFQ30168.1"/>
    </source>
</evidence>